<accession>A0A9D2K5K1</accession>
<dbReference type="SUPFAM" id="SSF109604">
    <property type="entry name" value="HD-domain/PDEase-like"/>
    <property type="match status" value="1"/>
</dbReference>
<evidence type="ECO:0000259" key="2">
    <source>
        <dbReference type="Pfam" id="PF02541"/>
    </source>
</evidence>
<dbReference type="SUPFAM" id="SSF53067">
    <property type="entry name" value="Actin-like ATPase domain"/>
    <property type="match status" value="2"/>
</dbReference>
<dbReference type="PANTHER" id="PTHR30005">
    <property type="entry name" value="EXOPOLYPHOSPHATASE"/>
    <property type="match status" value="1"/>
</dbReference>
<dbReference type="Gene3D" id="3.30.420.40">
    <property type="match status" value="1"/>
</dbReference>
<dbReference type="EMBL" id="DXBC01000148">
    <property type="protein sequence ID" value="HIZ79955.1"/>
    <property type="molecule type" value="Genomic_DNA"/>
</dbReference>
<sequence length="507" mass="57285">MAGRIFAAIDIGSFELELGIYEIGAGSGIRRVDHVRYALPLGSDTYRTGVISYKRVEEMCAVLADFVRIADGYRADERRAYATSAMREARNNRIVLDQIRVRTGLKVKIISNSEQRFLTYKAIAGKDAGFNRMIQKGTATVDVGFGGMQISLFDKDSLVTTQNLPLGVMRLRSFLNRIQNESRETRTELLAEMVDNELFTFRKMYLKDREIKNLIATGSAVLHLAGHITEGGQGEWISAAEYREFYKKLTAMNRGQKEDVFGVSPEYAALLTPSAAIYEQVLELTGAETMWVPGVCLLDGMAAEYGEETRLVKFKHDFSGDIIASARVMAKRYKSHVPHIQALERYALGIFDAMKKYHGMGRRERLLLQIAVNLHSCGKFISVRDASDCSYNIIMSTEIIGLSHREREVVANVVRYNRKEFPYEETGEDSMLIAKLVAILRLANSMDRSHKQKLADAKIAVKDGVLTVSTSCEEDITLEKIAFEQKQDFFEEIYGIRPVLKQKRRMK</sequence>
<evidence type="ECO:0000313" key="4">
    <source>
        <dbReference type="EMBL" id="HIZ79955.1"/>
    </source>
</evidence>
<dbReference type="InterPro" id="IPR043129">
    <property type="entry name" value="ATPase_NBD"/>
</dbReference>
<organism evidence="4 5">
    <name type="scientific">Candidatus Lachnoclostridium stercorigallinarum</name>
    <dbReference type="NCBI Taxonomy" id="2838634"/>
    <lineage>
        <taxon>Bacteria</taxon>
        <taxon>Bacillati</taxon>
        <taxon>Bacillota</taxon>
        <taxon>Clostridia</taxon>
        <taxon>Lachnospirales</taxon>
        <taxon>Lachnospiraceae</taxon>
    </lineage>
</organism>
<evidence type="ECO:0000259" key="3">
    <source>
        <dbReference type="Pfam" id="PF21447"/>
    </source>
</evidence>
<evidence type="ECO:0000313" key="5">
    <source>
        <dbReference type="Proteomes" id="UP000824101"/>
    </source>
</evidence>
<reference evidence="4" key="1">
    <citation type="journal article" date="2021" name="PeerJ">
        <title>Extensive microbial diversity within the chicken gut microbiome revealed by metagenomics and culture.</title>
        <authorList>
            <person name="Gilroy R."/>
            <person name="Ravi A."/>
            <person name="Getino M."/>
            <person name="Pursley I."/>
            <person name="Horton D.L."/>
            <person name="Alikhan N.F."/>
            <person name="Baker D."/>
            <person name="Gharbi K."/>
            <person name="Hall N."/>
            <person name="Watson M."/>
            <person name="Adriaenssens E.M."/>
            <person name="Foster-Nyarko E."/>
            <person name="Jarju S."/>
            <person name="Secka A."/>
            <person name="Antonio M."/>
            <person name="Oren A."/>
            <person name="Chaudhuri R.R."/>
            <person name="La Ragione R."/>
            <person name="Hildebrand F."/>
            <person name="Pallen M.J."/>
        </authorList>
    </citation>
    <scope>NUCLEOTIDE SEQUENCE</scope>
    <source>
        <strain evidence="4">ChiBcec1-1093</strain>
    </source>
</reference>
<feature type="domain" description="Ppx/GppA phosphatase C-terminal" evidence="3">
    <location>
        <begin position="325"/>
        <end position="462"/>
    </location>
</feature>
<dbReference type="Pfam" id="PF02541">
    <property type="entry name" value="Ppx-GppA"/>
    <property type="match status" value="1"/>
</dbReference>
<dbReference type="Gene3D" id="3.30.420.150">
    <property type="entry name" value="Exopolyphosphatase. Domain 2"/>
    <property type="match status" value="1"/>
</dbReference>
<name>A0A9D2K5K1_9FIRM</name>
<dbReference type="InterPro" id="IPR003695">
    <property type="entry name" value="Ppx_GppA_N"/>
</dbReference>
<proteinExistence type="inferred from homology"/>
<feature type="domain" description="Ppx/GppA phosphatase N-terminal" evidence="2">
    <location>
        <begin position="20"/>
        <end position="301"/>
    </location>
</feature>
<dbReference type="InterPro" id="IPR048950">
    <property type="entry name" value="Ppx_GppA_C"/>
</dbReference>
<comment type="similarity">
    <text evidence="1">Belongs to the GppA/Ppx family.</text>
</comment>
<dbReference type="Proteomes" id="UP000824101">
    <property type="component" value="Unassembled WGS sequence"/>
</dbReference>
<dbReference type="PANTHER" id="PTHR30005:SF0">
    <property type="entry name" value="RETROGRADE REGULATION PROTEIN 2"/>
    <property type="match status" value="1"/>
</dbReference>
<dbReference type="GO" id="GO:0016462">
    <property type="term" value="F:pyrophosphatase activity"/>
    <property type="evidence" value="ECO:0007669"/>
    <property type="project" value="TreeGrafter"/>
</dbReference>
<dbReference type="Gene3D" id="1.10.3210.10">
    <property type="entry name" value="Hypothetical protein af1432"/>
    <property type="match status" value="1"/>
</dbReference>
<comment type="caution">
    <text evidence="4">The sequence shown here is derived from an EMBL/GenBank/DDBJ whole genome shotgun (WGS) entry which is preliminary data.</text>
</comment>
<protein>
    <submittedName>
        <fullName evidence="4">Exopolyphosphatase</fullName>
    </submittedName>
</protein>
<reference evidence="4" key="2">
    <citation type="submission" date="2021-04" db="EMBL/GenBank/DDBJ databases">
        <authorList>
            <person name="Gilroy R."/>
        </authorList>
    </citation>
    <scope>NUCLEOTIDE SEQUENCE</scope>
    <source>
        <strain evidence="4">ChiBcec1-1093</strain>
    </source>
</reference>
<dbReference type="Pfam" id="PF21447">
    <property type="entry name" value="Ppx-GppA_III"/>
    <property type="match status" value="1"/>
</dbReference>
<dbReference type="AlphaFoldDB" id="A0A9D2K5K1"/>
<gene>
    <name evidence="4" type="ORF">IAA17_09240</name>
</gene>
<dbReference type="CDD" id="cd24006">
    <property type="entry name" value="ASKHA_NBD_PPX_GppA"/>
    <property type="match status" value="1"/>
</dbReference>
<dbReference type="InterPro" id="IPR050273">
    <property type="entry name" value="GppA/Ppx_hydrolase"/>
</dbReference>
<evidence type="ECO:0000256" key="1">
    <source>
        <dbReference type="ARBA" id="ARBA00007125"/>
    </source>
</evidence>